<comment type="caution">
    <text evidence="1">The sequence shown here is derived from an EMBL/GenBank/DDBJ whole genome shotgun (WGS) entry which is preliminary data.</text>
</comment>
<gene>
    <name evidence="1" type="ORF">GCM10022218_13880</name>
</gene>
<protein>
    <submittedName>
        <fullName evidence="1">Crosslink repair DNA glycosylase YcaQ family protein</fullName>
    </submittedName>
</protein>
<accession>A0ABP7ZWU4</accession>
<dbReference type="RefSeq" id="WP_346085143.1">
    <property type="nucleotide sequence ID" value="NZ_BAAAZK010000002.1"/>
</dbReference>
<keyword evidence="2" id="KW-1185">Reference proteome</keyword>
<dbReference type="EMBL" id="BAAAZK010000002">
    <property type="protein sequence ID" value="GAA4172370.1"/>
    <property type="molecule type" value="Genomic_DNA"/>
</dbReference>
<name>A0ABP7ZWU4_9SPHI</name>
<reference evidence="2" key="1">
    <citation type="journal article" date="2019" name="Int. J. Syst. Evol. Microbiol.">
        <title>The Global Catalogue of Microorganisms (GCM) 10K type strain sequencing project: providing services to taxonomists for standard genome sequencing and annotation.</title>
        <authorList>
            <consortium name="The Broad Institute Genomics Platform"/>
            <consortium name="The Broad Institute Genome Sequencing Center for Infectious Disease"/>
            <person name="Wu L."/>
            <person name="Ma J."/>
        </authorList>
    </citation>
    <scope>NUCLEOTIDE SEQUENCE [LARGE SCALE GENOMIC DNA]</scope>
    <source>
        <strain evidence="2">JCM 16722</strain>
    </source>
</reference>
<evidence type="ECO:0000313" key="2">
    <source>
        <dbReference type="Proteomes" id="UP001500167"/>
    </source>
</evidence>
<dbReference type="Proteomes" id="UP001500167">
    <property type="component" value="Unassembled WGS sequence"/>
</dbReference>
<proteinExistence type="predicted"/>
<evidence type="ECO:0000313" key="1">
    <source>
        <dbReference type="EMBL" id="GAA4172370.1"/>
    </source>
</evidence>
<dbReference type="Pfam" id="PF06224">
    <property type="entry name" value="AlkZ-like"/>
    <property type="match status" value="1"/>
</dbReference>
<organism evidence="1 2">
    <name type="scientific">Sphingobacterium ginsenosidimutans</name>
    <dbReference type="NCBI Taxonomy" id="687845"/>
    <lineage>
        <taxon>Bacteria</taxon>
        <taxon>Pseudomonadati</taxon>
        <taxon>Bacteroidota</taxon>
        <taxon>Sphingobacteriia</taxon>
        <taxon>Sphingobacteriales</taxon>
        <taxon>Sphingobacteriaceae</taxon>
        <taxon>Sphingobacterium</taxon>
    </lineage>
</organism>
<dbReference type="PANTHER" id="PTHR30528:SF0">
    <property type="entry name" value="CYTOPLASMIC PROTEIN"/>
    <property type="match status" value="1"/>
</dbReference>
<dbReference type="InterPro" id="IPR009351">
    <property type="entry name" value="AlkZ-like"/>
</dbReference>
<dbReference type="PANTHER" id="PTHR30528">
    <property type="entry name" value="CYTOPLASMIC PROTEIN"/>
    <property type="match status" value="1"/>
</dbReference>
<sequence>MQRKLTIQQLKNITLESQGLLRRSAFGKGKKAVLNALDHLGYLQIDTLSIVERAHHHTLWTRIPDYKTSYLDELVKEHQVFEYWFHAASYLPMKDFRFVLPRMLEVKQNESHYYNADPKMMQYIIDTIRAEGPKRARDFENETKKLGSWWNWKPAKIALERLFLQGDLMISEREGMQKTYDIAERVLPNDIDLTKPSSLEFAEYLVKTYLRAYGWTTVKQITHLKAGETIRKNVNGVLNALIEDDIIEKVTIEGYPSVYVLRDLVDRRIAKVREEINLLSPFDNAIIHRDRVQQFFNFDYRIECYTPKEKRQYGYFCLPILFGNTFIGRVDCKAHRKNRQLELIHLHIEKQQSIDFELWVEPFAEIIKKFATFNGCNSIKLTLVSPLNNSLVILLNNVFCQYEAISAPIIAVPSSS</sequence>